<dbReference type="SUPFAM" id="SSF50814">
    <property type="entry name" value="Lipocalins"/>
    <property type="match status" value="1"/>
</dbReference>
<dbReference type="Pfam" id="PF09148">
    <property type="entry name" value="DUF1934"/>
    <property type="match status" value="1"/>
</dbReference>
<dbReference type="Gene3D" id="2.40.128.20">
    <property type="match status" value="1"/>
</dbReference>
<evidence type="ECO:0000313" key="2">
    <source>
        <dbReference type="Proteomes" id="UP000831495"/>
    </source>
</evidence>
<sequence>MERMAQDVQVHLKTQVVQAGQVHNYKVDQVGQAVIMGDKIYVRYMESPEKQDNVKVIVKIASNNQITIKRKTQNQMTTNMMFDQVHDQAFDYMTDYGMIPLVSHTNNLQVLVAQAPISGQIKLDYSLHSGRQLVGNYKLQLLFS</sequence>
<protein>
    <submittedName>
        <fullName evidence="1">DUF1934 domain-containing protein</fullName>
    </submittedName>
</protein>
<organism evidence="1 2">
    <name type="scientific">Bombilactobacillus folatiphilus</name>
    <dbReference type="NCBI Taxonomy" id="2923362"/>
    <lineage>
        <taxon>Bacteria</taxon>
        <taxon>Bacillati</taxon>
        <taxon>Bacillota</taxon>
        <taxon>Bacilli</taxon>
        <taxon>Lactobacillales</taxon>
        <taxon>Lactobacillaceae</taxon>
        <taxon>Bombilactobacillus</taxon>
    </lineage>
</organism>
<evidence type="ECO:0000313" key="1">
    <source>
        <dbReference type="EMBL" id="UQS82313.1"/>
    </source>
</evidence>
<dbReference type="EMBL" id="CP093366">
    <property type="protein sequence ID" value="UQS82313.1"/>
    <property type="molecule type" value="Genomic_DNA"/>
</dbReference>
<proteinExistence type="predicted"/>
<dbReference type="Proteomes" id="UP000831495">
    <property type="component" value="Chromosome"/>
</dbReference>
<reference evidence="1" key="1">
    <citation type="journal article" date="2022" name="Int. J. Syst. Evol. Microbiol.">
        <title>Apilactobacillus apisilvae sp. nov., Nicolia spurrieriana gen. nov. sp. nov., Bombilactobacillus folatiphilus sp. nov. and Bombilactobacillus thymidiniphilus sp. nov., four new lactic acid bacterial isolates from stingless bees Tetragonula carbonaria and Austroplebeia australis.</title>
        <authorList>
            <person name="Oliphant S.A."/>
            <person name="Watson-Haigh N.S."/>
            <person name="Sumby K.M."/>
            <person name="Gardner J."/>
            <person name="Groom S."/>
            <person name="Jiranek V."/>
        </authorList>
    </citation>
    <scope>NUCLEOTIDE SEQUENCE</scope>
    <source>
        <strain evidence="1">SG4_D2</strain>
    </source>
</reference>
<dbReference type="InterPro" id="IPR015231">
    <property type="entry name" value="DUF1934"/>
</dbReference>
<dbReference type="RefSeq" id="WP_249514582.1">
    <property type="nucleotide sequence ID" value="NZ_CP093366.1"/>
</dbReference>
<dbReference type="InterPro" id="IPR012674">
    <property type="entry name" value="Calycin"/>
</dbReference>
<name>A0ABY4P9F0_9LACO</name>
<accession>A0ABY4P9F0</accession>
<keyword evidence="2" id="KW-1185">Reference proteome</keyword>
<gene>
    <name evidence="1" type="ORF">MOO45_01055</name>
</gene>